<dbReference type="PROSITE" id="PS52016">
    <property type="entry name" value="TONB_DEPENDENT_REC_3"/>
    <property type="match status" value="1"/>
</dbReference>
<dbReference type="InterPro" id="IPR008969">
    <property type="entry name" value="CarboxyPept-like_regulatory"/>
</dbReference>
<name>A0ABP6X8V8_9FLAO</name>
<dbReference type="InterPro" id="IPR012910">
    <property type="entry name" value="Plug_dom"/>
</dbReference>
<dbReference type="SUPFAM" id="SSF56935">
    <property type="entry name" value="Porins"/>
    <property type="match status" value="1"/>
</dbReference>
<comment type="subcellular location">
    <subcellularLocation>
        <location evidence="1">Cell outer membrane</location>
        <topology evidence="1">Multi-pass membrane protein</topology>
    </subcellularLocation>
</comment>
<keyword evidence="7" id="KW-1185">Reference proteome</keyword>
<dbReference type="InterPro" id="IPR039426">
    <property type="entry name" value="TonB-dep_rcpt-like"/>
</dbReference>
<dbReference type="RefSeq" id="WP_345005024.1">
    <property type="nucleotide sequence ID" value="NZ_BAABCY010000033.1"/>
</dbReference>
<evidence type="ECO:0000256" key="2">
    <source>
        <dbReference type="RuleBase" id="RU003357"/>
    </source>
</evidence>
<keyword evidence="2" id="KW-0798">TonB box</keyword>
<evidence type="ECO:0000259" key="4">
    <source>
        <dbReference type="Pfam" id="PF00593"/>
    </source>
</evidence>
<evidence type="ECO:0000313" key="7">
    <source>
        <dbReference type="Proteomes" id="UP001500954"/>
    </source>
</evidence>
<evidence type="ECO:0000256" key="3">
    <source>
        <dbReference type="SAM" id="SignalP"/>
    </source>
</evidence>
<keyword evidence="1" id="KW-0998">Cell outer membrane</keyword>
<dbReference type="Pfam" id="PF07715">
    <property type="entry name" value="Plug"/>
    <property type="match status" value="1"/>
</dbReference>
<keyword evidence="1" id="KW-1134">Transmembrane beta strand</keyword>
<sequence length="1133" mass="127668">MKLSTLFLFVTLFTVQANTSYSQVTKISLKLENVKINQLIDVIESKSDFRFIYKIRDVDLERLISIQAKNEKIFSILDRVFDKTETEYSVIDKQIFLTKKEKEEVKNQQEEEKLQDAIIKGQVVDEGNVPLPGVTVLVKGTSTGTSTDFDGNYSLLVKEPNAVLVFSYVGFATQEIPVAGKTTINVTLKEDTAQLEEVVLVSFGKQKKKNVISSMTTVKPSELKIPSSNLTTALAGRAPGLISYQRGGEPGRDNAEFFVRGVTTFGYASSPLILIDGVELTVDDLRRLHPDDIAEFSIMKDASATALYGARGANGVIFVTTKEGVEGPVNVSVRMEASMSQPTRDIELADPITYMRLGNEAVKTRDPLAQLPYSLEKIENTIAGTNPLLYPTTNWYEELFKDYTINKRMNFSLNGGGKTARYYVSVAGSQDNGILDVPKVSNFNSNINYKQYNLRSSTNINLTKTSRLKLNFNVNFEDYTGPISGGSDVYNQVMRTNPVLFRPFYEKDAEHEFTNHILFGNYDNGQYLNPYAEMVRGYQEGDGAKIIAQLEFNQDFDFITEGLDFRFVFNGTNQSKYEAVRSYNPYYYQPRLSILTGEISLASLNEATGRETLSFNQRNRYIATSTYIESNLSYSKAIDENNEVSGLLVFTANNRRSTLSDWDVNNLSESENLQKSLAFRNMGVSGRFTYARRDKYFAEFSFGYNGSERFARKERWGFFPALALGWMVSDEAFFEPVQDVITKLKLKSSYGLVGNDRIGGPNDRFFYLSQINVDAGGYVTGENFSFPLSGFAIERYANNQITWETGKKMNFGFELGMFNKLDLEVDFFREDRENILYDRVLPASLGLQAGVRANIGEARSQGIDGSLVYSDDFANGYGWLQFRGNFTYATNKITKLEEPDYSATPWLSALGHPIDQQWGYIAERLFVDQAEVDNSPEQTFGEYTGGDIKYRDINGDGKISTLDQVPIGNPTVPEITYGLGISAGYKNFDISCFFQGSANSSFWVNTGGQNNVSPFVGQRQLLKAWADDYWSETNRNVYAKWPRLSNNLVTNNTQRSTWFMQDGDFLRLKQLEIGYSLSEKLVSKLKMNTVRFYASGTNLFVLSKFKLWDPELAGNGLNYPNQRVFNLGVNLSL</sequence>
<dbReference type="NCBIfam" id="TIGR04057">
    <property type="entry name" value="SusC_RagA_signa"/>
    <property type="match status" value="1"/>
</dbReference>
<proteinExistence type="inferred from homology"/>
<dbReference type="InterPro" id="IPR037066">
    <property type="entry name" value="Plug_dom_sf"/>
</dbReference>
<keyword evidence="1 2" id="KW-0472">Membrane</keyword>
<comment type="caution">
    <text evidence="6">The sequence shown here is derived from an EMBL/GenBank/DDBJ whole genome shotgun (WGS) entry which is preliminary data.</text>
</comment>
<feature type="domain" description="TonB-dependent receptor plug" evidence="5">
    <location>
        <begin position="208"/>
        <end position="316"/>
    </location>
</feature>
<evidence type="ECO:0000259" key="5">
    <source>
        <dbReference type="Pfam" id="PF07715"/>
    </source>
</evidence>
<reference evidence="7" key="1">
    <citation type="journal article" date="2019" name="Int. J. Syst. Evol. Microbiol.">
        <title>The Global Catalogue of Microorganisms (GCM) 10K type strain sequencing project: providing services to taxonomists for standard genome sequencing and annotation.</title>
        <authorList>
            <consortium name="The Broad Institute Genomics Platform"/>
            <consortium name="The Broad Institute Genome Sequencing Center for Infectious Disease"/>
            <person name="Wu L."/>
            <person name="Ma J."/>
        </authorList>
    </citation>
    <scope>NUCLEOTIDE SEQUENCE [LARGE SCALE GENOMIC DNA]</scope>
    <source>
        <strain evidence="7">JCM 17111</strain>
    </source>
</reference>
<feature type="signal peptide" evidence="3">
    <location>
        <begin position="1"/>
        <end position="17"/>
    </location>
</feature>
<feature type="chain" id="PRO_5046812773" evidence="3">
    <location>
        <begin position="18"/>
        <end position="1133"/>
    </location>
</feature>
<dbReference type="InterPro" id="IPR023997">
    <property type="entry name" value="TonB-dep_OMP_SusC/RagA_CS"/>
</dbReference>
<dbReference type="Gene3D" id="2.60.40.1120">
    <property type="entry name" value="Carboxypeptidase-like, regulatory domain"/>
    <property type="match status" value="1"/>
</dbReference>
<evidence type="ECO:0000256" key="1">
    <source>
        <dbReference type="PROSITE-ProRule" id="PRU01360"/>
    </source>
</evidence>
<accession>A0ABP6X8V8</accession>
<evidence type="ECO:0000313" key="6">
    <source>
        <dbReference type="EMBL" id="GAA3563370.1"/>
    </source>
</evidence>
<keyword evidence="3" id="KW-0732">Signal</keyword>
<keyword evidence="1" id="KW-0812">Transmembrane</keyword>
<organism evidence="6 7">
    <name type="scientific">Snuella lapsa</name>
    <dbReference type="NCBI Taxonomy" id="870481"/>
    <lineage>
        <taxon>Bacteria</taxon>
        <taxon>Pseudomonadati</taxon>
        <taxon>Bacteroidota</taxon>
        <taxon>Flavobacteriia</taxon>
        <taxon>Flavobacteriales</taxon>
        <taxon>Flavobacteriaceae</taxon>
        <taxon>Snuella</taxon>
    </lineage>
</organism>
<keyword evidence="6" id="KW-0675">Receptor</keyword>
<dbReference type="InterPro" id="IPR023996">
    <property type="entry name" value="TonB-dep_OMP_SusC/RagA"/>
</dbReference>
<protein>
    <submittedName>
        <fullName evidence="6">TonB-dependent receptor</fullName>
    </submittedName>
</protein>
<dbReference type="Pfam" id="PF00593">
    <property type="entry name" value="TonB_dep_Rec_b-barrel"/>
    <property type="match status" value="1"/>
</dbReference>
<comment type="similarity">
    <text evidence="1 2">Belongs to the TonB-dependent receptor family.</text>
</comment>
<dbReference type="Gene3D" id="2.170.130.10">
    <property type="entry name" value="TonB-dependent receptor, plug domain"/>
    <property type="match status" value="1"/>
</dbReference>
<feature type="domain" description="TonB-dependent receptor-like beta-barrel" evidence="4">
    <location>
        <begin position="526"/>
        <end position="985"/>
    </location>
</feature>
<dbReference type="EMBL" id="BAABCY010000033">
    <property type="protein sequence ID" value="GAA3563370.1"/>
    <property type="molecule type" value="Genomic_DNA"/>
</dbReference>
<keyword evidence="1" id="KW-0813">Transport</keyword>
<dbReference type="SUPFAM" id="SSF49464">
    <property type="entry name" value="Carboxypeptidase regulatory domain-like"/>
    <property type="match status" value="1"/>
</dbReference>
<gene>
    <name evidence="6" type="ORF">GCM10022395_12470</name>
</gene>
<dbReference type="Proteomes" id="UP001500954">
    <property type="component" value="Unassembled WGS sequence"/>
</dbReference>
<dbReference type="NCBIfam" id="TIGR04056">
    <property type="entry name" value="OMP_RagA_SusC"/>
    <property type="match status" value="1"/>
</dbReference>
<dbReference type="InterPro" id="IPR000531">
    <property type="entry name" value="Beta-barrel_TonB"/>
</dbReference>
<dbReference type="Pfam" id="PF13715">
    <property type="entry name" value="CarbopepD_reg_2"/>
    <property type="match status" value="1"/>
</dbReference>